<feature type="transmembrane region" description="Helical" evidence="6">
    <location>
        <begin position="26"/>
        <end position="44"/>
    </location>
</feature>
<keyword evidence="6" id="KW-1003">Cell membrane</keyword>
<dbReference type="PROSITE" id="PS51012">
    <property type="entry name" value="ABC_TM2"/>
    <property type="match status" value="1"/>
</dbReference>
<comment type="similarity">
    <text evidence="6">Belongs to the ABC-2 integral membrane protein family.</text>
</comment>
<keyword evidence="9" id="KW-1185">Reference proteome</keyword>
<dbReference type="GO" id="GO:0046677">
    <property type="term" value="P:response to antibiotic"/>
    <property type="evidence" value="ECO:0007669"/>
    <property type="project" value="UniProtKB-KW"/>
</dbReference>
<dbReference type="RefSeq" id="WP_253765647.1">
    <property type="nucleotide sequence ID" value="NZ_JAMTCK010000001.1"/>
</dbReference>
<feature type="transmembrane region" description="Helical" evidence="6">
    <location>
        <begin position="168"/>
        <end position="188"/>
    </location>
</feature>
<evidence type="ECO:0000256" key="5">
    <source>
        <dbReference type="ARBA" id="ARBA00023251"/>
    </source>
</evidence>
<sequence>MTGVLGDIGALMDRHFRHLARTPTRILGVTLTPVTMVLVLGYMLNTSITVQGGNYLDYMMAGVGAQVTLACVGGIALGTAANLRNGLIDRFRSLPTARTAILVAHTLSDLVLAAVGIAIASLVGFLLGWRPHGGPLELAGGYGVLLALAYVLLWVGVLLGLTVRSPEALGALSGLVLVGGSFLSNAFVPLAGLPTWLRVVAEWSPISAVVTACRSLWGGPGAPAGSGFASTHPLVVAAVLLVVIAAITVPLTVRAFSAANAR</sequence>
<evidence type="ECO:0000313" key="8">
    <source>
        <dbReference type="EMBL" id="MCP2163207.1"/>
    </source>
</evidence>
<evidence type="ECO:0000256" key="4">
    <source>
        <dbReference type="ARBA" id="ARBA00023136"/>
    </source>
</evidence>
<proteinExistence type="inferred from homology"/>
<comment type="caution">
    <text evidence="8">The sequence shown here is derived from an EMBL/GenBank/DDBJ whole genome shotgun (WGS) entry which is preliminary data.</text>
</comment>
<dbReference type="Proteomes" id="UP001206128">
    <property type="component" value="Unassembled WGS sequence"/>
</dbReference>
<dbReference type="AlphaFoldDB" id="A0AAE3KDV9"/>
<dbReference type="InterPro" id="IPR047817">
    <property type="entry name" value="ABC2_TM_bact-type"/>
</dbReference>
<comment type="subcellular location">
    <subcellularLocation>
        <location evidence="6">Cell membrane</location>
        <topology evidence="6">Multi-pass membrane protein</topology>
    </subcellularLocation>
    <subcellularLocation>
        <location evidence="1">Membrane</location>
        <topology evidence="1">Multi-pass membrane protein</topology>
    </subcellularLocation>
</comment>
<keyword evidence="2 6" id="KW-0812">Transmembrane</keyword>
<dbReference type="GO" id="GO:0140359">
    <property type="term" value="F:ABC-type transporter activity"/>
    <property type="evidence" value="ECO:0007669"/>
    <property type="project" value="InterPro"/>
</dbReference>
<evidence type="ECO:0000256" key="3">
    <source>
        <dbReference type="ARBA" id="ARBA00022989"/>
    </source>
</evidence>
<dbReference type="PANTHER" id="PTHR43229">
    <property type="entry name" value="NODULATION PROTEIN J"/>
    <property type="match status" value="1"/>
</dbReference>
<dbReference type="InterPro" id="IPR000412">
    <property type="entry name" value="ABC_2_transport"/>
</dbReference>
<feature type="transmembrane region" description="Helical" evidence="6">
    <location>
        <begin position="56"/>
        <end position="81"/>
    </location>
</feature>
<dbReference type="PIRSF" id="PIRSF006648">
    <property type="entry name" value="DrrB"/>
    <property type="match status" value="1"/>
</dbReference>
<keyword evidence="3 6" id="KW-1133">Transmembrane helix</keyword>
<dbReference type="InterPro" id="IPR013525">
    <property type="entry name" value="ABC2_TM"/>
</dbReference>
<name>A0AAE3KDV9_9PSEU</name>
<dbReference type="EMBL" id="JAMTCK010000001">
    <property type="protein sequence ID" value="MCP2163207.1"/>
    <property type="molecule type" value="Genomic_DNA"/>
</dbReference>
<dbReference type="Pfam" id="PF01061">
    <property type="entry name" value="ABC2_membrane"/>
    <property type="match status" value="1"/>
</dbReference>
<gene>
    <name evidence="8" type="ORF">LX83_000047</name>
</gene>
<keyword evidence="6" id="KW-0813">Transport</keyword>
<evidence type="ECO:0000256" key="2">
    <source>
        <dbReference type="ARBA" id="ARBA00022692"/>
    </source>
</evidence>
<dbReference type="InterPro" id="IPR051784">
    <property type="entry name" value="Nod_factor_ABC_transporter"/>
</dbReference>
<feature type="transmembrane region" description="Helical" evidence="6">
    <location>
        <begin position="139"/>
        <end position="161"/>
    </location>
</feature>
<evidence type="ECO:0000256" key="6">
    <source>
        <dbReference type="RuleBase" id="RU361157"/>
    </source>
</evidence>
<organism evidence="8 9">
    <name type="scientific">Goodfellowiella coeruleoviolacea</name>
    <dbReference type="NCBI Taxonomy" id="334858"/>
    <lineage>
        <taxon>Bacteria</taxon>
        <taxon>Bacillati</taxon>
        <taxon>Actinomycetota</taxon>
        <taxon>Actinomycetes</taxon>
        <taxon>Pseudonocardiales</taxon>
        <taxon>Pseudonocardiaceae</taxon>
        <taxon>Goodfellowiella</taxon>
    </lineage>
</organism>
<dbReference type="GO" id="GO:0043190">
    <property type="term" value="C:ATP-binding cassette (ABC) transporter complex"/>
    <property type="evidence" value="ECO:0007669"/>
    <property type="project" value="InterPro"/>
</dbReference>
<dbReference type="PANTHER" id="PTHR43229:SF2">
    <property type="entry name" value="NODULATION PROTEIN J"/>
    <property type="match status" value="1"/>
</dbReference>
<evidence type="ECO:0000313" key="9">
    <source>
        <dbReference type="Proteomes" id="UP001206128"/>
    </source>
</evidence>
<reference evidence="8" key="1">
    <citation type="submission" date="2022-06" db="EMBL/GenBank/DDBJ databases">
        <title>Genomic Encyclopedia of Archaeal and Bacterial Type Strains, Phase II (KMG-II): from individual species to whole genera.</title>
        <authorList>
            <person name="Goeker M."/>
        </authorList>
    </citation>
    <scope>NUCLEOTIDE SEQUENCE</scope>
    <source>
        <strain evidence="8">DSM 43935</strain>
    </source>
</reference>
<keyword evidence="4 6" id="KW-0472">Membrane</keyword>
<evidence type="ECO:0000256" key="1">
    <source>
        <dbReference type="ARBA" id="ARBA00004141"/>
    </source>
</evidence>
<evidence type="ECO:0000259" key="7">
    <source>
        <dbReference type="PROSITE" id="PS51012"/>
    </source>
</evidence>
<accession>A0AAE3KDV9</accession>
<keyword evidence="5" id="KW-0046">Antibiotic resistance</keyword>
<feature type="transmembrane region" description="Helical" evidence="6">
    <location>
        <begin position="102"/>
        <end position="127"/>
    </location>
</feature>
<feature type="transmembrane region" description="Helical" evidence="6">
    <location>
        <begin position="234"/>
        <end position="256"/>
    </location>
</feature>
<feature type="domain" description="ABC transmembrane type-2" evidence="7">
    <location>
        <begin position="24"/>
        <end position="259"/>
    </location>
</feature>
<protein>
    <recommendedName>
        <fullName evidence="6">Transport permease protein</fullName>
    </recommendedName>
</protein>